<dbReference type="PANTHER" id="PTHR11014">
    <property type="entry name" value="PEPTIDASE M20 FAMILY MEMBER"/>
    <property type="match status" value="1"/>
</dbReference>
<dbReference type="STRING" id="469371.Tbis_0556"/>
<feature type="binding site" evidence="1">
    <location>
        <position position="120"/>
    </location>
    <ligand>
        <name>Mn(2+)</name>
        <dbReference type="ChEBI" id="CHEBI:29035"/>
        <label>2</label>
    </ligand>
</feature>
<feature type="binding site" evidence="1">
    <location>
        <position position="154"/>
    </location>
    <ligand>
        <name>Mn(2+)</name>
        <dbReference type="ChEBI" id="CHEBI:29035"/>
        <label>2</label>
    </ligand>
</feature>
<dbReference type="PANTHER" id="PTHR11014:SF63">
    <property type="entry name" value="METALLOPEPTIDASE, PUTATIVE (AFU_ORTHOLOGUE AFUA_6G09600)-RELATED"/>
    <property type="match status" value="1"/>
</dbReference>
<dbReference type="AlphaFoldDB" id="D6Y508"/>
<feature type="binding site" evidence="1">
    <location>
        <position position="181"/>
    </location>
    <ligand>
        <name>Mn(2+)</name>
        <dbReference type="ChEBI" id="CHEBI:29035"/>
        <label>2</label>
    </ligand>
</feature>
<dbReference type="KEGG" id="tbi:Tbis_0556"/>
<name>D6Y508_THEBD</name>
<evidence type="ECO:0000313" key="4">
    <source>
        <dbReference type="Proteomes" id="UP000006640"/>
    </source>
</evidence>
<dbReference type="InterPro" id="IPR017439">
    <property type="entry name" value="Amidohydrolase"/>
</dbReference>
<keyword evidence="3" id="KW-0378">Hydrolase</keyword>
<comment type="cofactor">
    <cofactor evidence="1">
        <name>Mn(2+)</name>
        <dbReference type="ChEBI" id="CHEBI:29035"/>
    </cofactor>
    <text evidence="1">The Mn(2+) ion enhances activity.</text>
</comment>
<reference evidence="3 4" key="1">
    <citation type="submission" date="2010-01" db="EMBL/GenBank/DDBJ databases">
        <title>The complete genome of Thermobispora bispora DSM 43833.</title>
        <authorList>
            <consortium name="US DOE Joint Genome Institute (JGI-PGF)"/>
            <person name="Lucas S."/>
            <person name="Copeland A."/>
            <person name="Lapidus A."/>
            <person name="Glavina del Rio T."/>
            <person name="Dalin E."/>
            <person name="Tice H."/>
            <person name="Bruce D."/>
            <person name="Goodwin L."/>
            <person name="Pitluck S."/>
            <person name="Kyrpides N."/>
            <person name="Mavromatis K."/>
            <person name="Ivanova N."/>
            <person name="Mikhailova N."/>
            <person name="Chertkov O."/>
            <person name="Brettin T."/>
            <person name="Detter J.C."/>
            <person name="Han C."/>
            <person name="Larimer F."/>
            <person name="Land M."/>
            <person name="Hauser L."/>
            <person name="Markowitz V."/>
            <person name="Cheng J.-F."/>
            <person name="Hugenholtz P."/>
            <person name="Woyke T."/>
            <person name="Wu D."/>
            <person name="Jando M."/>
            <person name="Schneider S."/>
            <person name="Klenk H.-P."/>
            <person name="Eisen J.A."/>
        </authorList>
    </citation>
    <scope>NUCLEOTIDE SEQUENCE [LARGE SCALE GENOMIC DNA]</scope>
    <source>
        <strain evidence="4">ATCC 19993 / DSM 43833 / CBS 139.67 / JCM 10125 / KCTC 9307 / NBRC 14880 / R51</strain>
    </source>
</reference>
<dbReference type="InterPro" id="IPR002933">
    <property type="entry name" value="Peptidase_M20"/>
</dbReference>
<dbReference type="NCBIfam" id="TIGR01891">
    <property type="entry name" value="amidohydrolases"/>
    <property type="match status" value="1"/>
</dbReference>
<dbReference type="Pfam" id="PF07687">
    <property type="entry name" value="M20_dimer"/>
    <property type="match status" value="1"/>
</dbReference>
<keyword evidence="1" id="KW-0479">Metal-binding</keyword>
<dbReference type="Pfam" id="PF01546">
    <property type="entry name" value="Peptidase_M20"/>
    <property type="match status" value="1"/>
</dbReference>
<dbReference type="SMR" id="D6Y508"/>
<dbReference type="GO" id="GO:0016787">
    <property type="term" value="F:hydrolase activity"/>
    <property type="evidence" value="ECO:0007669"/>
    <property type="project" value="UniProtKB-KW"/>
</dbReference>
<sequence length="442" mass="45987">MTSRQRSAPASILQGVEALLRPLAVFRADLHRNPELSGQERRTAERLARWLGHAGCEVFTGVGGHGVVARLRNGEGPLVLLRAELDALPVREETGLSYASTVTAARPDGRVVPVAHACGHDIHMTCLAGTAELLAANRASWRGTVLLVGQPAEETLTGAAAMLDDGLYQRFGVPDVALAQHVAPLPAGVVAHAPPGEPLTAAGAELRIVIRGRGGHGGMPHLAVDPVVVAASVVLRLRAMAVQERRPGEHVVVTVGALHAGERANVIPDSAVLEAIVRAPSLAAVDRVVEVARRVVEDECLAARCPDPPEFTVVTRVPAGISDPVAAARVRRAHLAVFGAGRVVEVPQGQASEDFPLFGADGRVPTVYWYVGSVPPAVWDRAPGAGPLEKLHSLPAAHSPKFSPDPVATLRAGITALAAGALAWLGTGPLGNGEIMSFGSLP</sequence>
<dbReference type="Proteomes" id="UP000006640">
    <property type="component" value="Chromosome"/>
</dbReference>
<dbReference type="eggNOG" id="COG1473">
    <property type="taxonomic scope" value="Bacteria"/>
</dbReference>
<dbReference type="InterPro" id="IPR036264">
    <property type="entry name" value="Bact_exopeptidase_dim_dom"/>
</dbReference>
<feature type="domain" description="Peptidase M20 dimerisation" evidence="2">
    <location>
        <begin position="205"/>
        <end position="300"/>
    </location>
</feature>
<dbReference type="InterPro" id="IPR011650">
    <property type="entry name" value="Peptidase_M20_dimer"/>
</dbReference>
<keyword evidence="1" id="KW-0464">Manganese</keyword>
<dbReference type="HOGENOM" id="CLU_023257_6_0_11"/>
<feature type="binding site" evidence="1">
    <location>
        <position position="118"/>
    </location>
    <ligand>
        <name>Mn(2+)</name>
        <dbReference type="ChEBI" id="CHEBI:29035"/>
        <label>2</label>
    </ligand>
</feature>
<dbReference type="Gene3D" id="3.30.70.360">
    <property type="match status" value="1"/>
</dbReference>
<keyword evidence="4" id="KW-1185">Reference proteome</keyword>
<dbReference type="GO" id="GO:0046872">
    <property type="term" value="F:metal ion binding"/>
    <property type="evidence" value="ECO:0007669"/>
    <property type="project" value="UniProtKB-KW"/>
</dbReference>
<evidence type="ECO:0000313" key="3">
    <source>
        <dbReference type="EMBL" id="ADG87283.1"/>
    </source>
</evidence>
<evidence type="ECO:0000259" key="2">
    <source>
        <dbReference type="Pfam" id="PF07687"/>
    </source>
</evidence>
<dbReference type="PIRSF" id="PIRSF005962">
    <property type="entry name" value="Pept_M20D_amidohydro"/>
    <property type="match status" value="1"/>
</dbReference>
<proteinExistence type="predicted"/>
<evidence type="ECO:0000256" key="1">
    <source>
        <dbReference type="PIRSR" id="PIRSR005962-1"/>
    </source>
</evidence>
<dbReference type="SUPFAM" id="SSF53187">
    <property type="entry name" value="Zn-dependent exopeptidases"/>
    <property type="match status" value="1"/>
</dbReference>
<dbReference type="SUPFAM" id="SSF55031">
    <property type="entry name" value="Bacterial exopeptidase dimerisation domain"/>
    <property type="match status" value="1"/>
</dbReference>
<dbReference type="Gene3D" id="3.40.630.10">
    <property type="entry name" value="Zn peptidases"/>
    <property type="match status" value="1"/>
</dbReference>
<organism evidence="3 4">
    <name type="scientific">Thermobispora bispora (strain ATCC 19993 / DSM 43833 / CBS 139.67 / JCM 10125 / KCTC 9307 / NBRC 14880 / R51)</name>
    <dbReference type="NCBI Taxonomy" id="469371"/>
    <lineage>
        <taxon>Bacteria</taxon>
        <taxon>Bacillati</taxon>
        <taxon>Actinomycetota</taxon>
        <taxon>Actinomycetes</taxon>
        <taxon>Streptosporangiales</taxon>
        <taxon>Streptosporangiaceae</taxon>
        <taxon>Thermobispora</taxon>
    </lineage>
</organism>
<dbReference type="EMBL" id="CP001874">
    <property type="protein sequence ID" value="ADG87283.1"/>
    <property type="molecule type" value="Genomic_DNA"/>
</dbReference>
<gene>
    <name evidence="3" type="ordered locus">Tbis_0556</name>
</gene>
<protein>
    <submittedName>
        <fullName evidence="3">Amidohydrolase</fullName>
    </submittedName>
</protein>
<accession>D6Y508</accession>